<evidence type="ECO:0000313" key="1">
    <source>
        <dbReference type="EMBL" id="KKN42895.1"/>
    </source>
</evidence>
<reference evidence="1" key="1">
    <citation type="journal article" date="2015" name="Nature">
        <title>Complex archaea that bridge the gap between prokaryotes and eukaryotes.</title>
        <authorList>
            <person name="Spang A."/>
            <person name="Saw J.H."/>
            <person name="Jorgensen S.L."/>
            <person name="Zaremba-Niedzwiedzka K."/>
            <person name="Martijn J."/>
            <person name="Lind A.E."/>
            <person name="van Eijk R."/>
            <person name="Schleper C."/>
            <person name="Guy L."/>
            <person name="Ettema T.J."/>
        </authorList>
    </citation>
    <scope>NUCLEOTIDE SEQUENCE</scope>
</reference>
<dbReference type="AlphaFoldDB" id="A0A0F9QFQ3"/>
<gene>
    <name evidence="1" type="ORF">LCGC14_0708690</name>
</gene>
<proteinExistence type="predicted"/>
<name>A0A0F9QFQ3_9ZZZZ</name>
<protein>
    <submittedName>
        <fullName evidence="1">Uncharacterized protein</fullName>
    </submittedName>
</protein>
<sequence length="380" mass="42283">MTRKFEFNEESASQWYNRLNESDKAIHRELMNDLINSPHQYIDGFTKNEYEKRVETLNATVPAESLYTLDNYVARTFYDANPSIEMLAPVTTVKASKSHRSKTYAGTDFGTARAIGAGGSFKNPPMIGMTVSPTFINALGIHAGYELSFSEIDEAGLYDIEWYFALKCGEKVGTLHDQRLCLGEAGEDMQVDAGGVKGVFNYGTTTTAQEAFWGIGDNTITTSGDLRRGLIQNLTMLKSVKEPGDVILLTTSGVHSESLILKDALGISDFVNIRNDLFVPGHIKEWWINDNIDATATMTITTQEACLFKRGMNMCKREIVYPLQSKLMLTKEFPDDVKTMIMIMDIYKMYNIKGLVLPDDAVTATLTTSTLGFAQNGRIL</sequence>
<organism evidence="1">
    <name type="scientific">marine sediment metagenome</name>
    <dbReference type="NCBI Taxonomy" id="412755"/>
    <lineage>
        <taxon>unclassified sequences</taxon>
        <taxon>metagenomes</taxon>
        <taxon>ecological metagenomes</taxon>
    </lineage>
</organism>
<comment type="caution">
    <text evidence="1">The sequence shown here is derived from an EMBL/GenBank/DDBJ whole genome shotgun (WGS) entry which is preliminary data.</text>
</comment>
<accession>A0A0F9QFQ3</accession>
<dbReference type="EMBL" id="LAZR01001550">
    <property type="protein sequence ID" value="KKN42895.1"/>
    <property type="molecule type" value="Genomic_DNA"/>
</dbReference>